<dbReference type="SMART" id="SM00460">
    <property type="entry name" value="TGc"/>
    <property type="match status" value="1"/>
</dbReference>
<evidence type="ECO:0000259" key="1">
    <source>
        <dbReference type="SMART" id="SM00460"/>
    </source>
</evidence>
<organism evidence="2">
    <name type="scientific">marine sediment metagenome</name>
    <dbReference type="NCBI Taxonomy" id="412755"/>
    <lineage>
        <taxon>unclassified sequences</taxon>
        <taxon>metagenomes</taxon>
        <taxon>ecological metagenomes</taxon>
    </lineage>
</organism>
<dbReference type="AlphaFoldDB" id="X0XEJ4"/>
<name>X0XEJ4_9ZZZZ</name>
<protein>
    <recommendedName>
        <fullName evidence="1">Transglutaminase-like domain-containing protein</fullName>
    </recommendedName>
</protein>
<sequence length="234" mass="26965">TEFCEPDHPEIQKITAEVIEGAETPKEAAVKIYLFVRDEIKFGMTEPRPSIEVLQSKLGWCCTKPNLQVAMLRAAGIPARYRAESFLPFGLSLAMPEESWEFIWELEPLHGLAEVYLDGKWIGCDATFDKDLIPSTLRFDWDGEHDLTTILPWRKSIAGTPSSWPVKEINEMLKSFPPGIFDIMNERIKLGRAVPDDIKYRVHLEVYGKAIVKYLEFEAQKWRKWCKESELFKG</sequence>
<dbReference type="Pfam" id="PF01841">
    <property type="entry name" value="Transglut_core"/>
    <property type="match status" value="1"/>
</dbReference>
<dbReference type="Gene3D" id="3.10.620.30">
    <property type="match status" value="1"/>
</dbReference>
<gene>
    <name evidence="2" type="ORF">S01H1_65023</name>
</gene>
<reference evidence="2" key="1">
    <citation type="journal article" date="2014" name="Front. Microbiol.">
        <title>High frequency of phylogenetically diverse reductive dehalogenase-homologous genes in deep subseafloor sedimentary metagenomes.</title>
        <authorList>
            <person name="Kawai M."/>
            <person name="Futagami T."/>
            <person name="Toyoda A."/>
            <person name="Takaki Y."/>
            <person name="Nishi S."/>
            <person name="Hori S."/>
            <person name="Arai W."/>
            <person name="Tsubouchi T."/>
            <person name="Morono Y."/>
            <person name="Uchiyama I."/>
            <person name="Ito T."/>
            <person name="Fujiyama A."/>
            <person name="Inagaki F."/>
            <person name="Takami H."/>
        </authorList>
    </citation>
    <scope>NUCLEOTIDE SEQUENCE</scope>
    <source>
        <strain evidence="2">Expedition CK06-06</strain>
    </source>
</reference>
<feature type="domain" description="Transglutaminase-like" evidence="1">
    <location>
        <begin position="53"/>
        <end position="128"/>
    </location>
</feature>
<dbReference type="InterPro" id="IPR038765">
    <property type="entry name" value="Papain-like_cys_pep_sf"/>
</dbReference>
<proteinExistence type="predicted"/>
<comment type="caution">
    <text evidence="2">The sequence shown here is derived from an EMBL/GenBank/DDBJ whole genome shotgun (WGS) entry which is preliminary data.</text>
</comment>
<dbReference type="InterPro" id="IPR002931">
    <property type="entry name" value="Transglutaminase-like"/>
</dbReference>
<dbReference type="PANTHER" id="PTHR33490">
    <property type="entry name" value="BLR5614 PROTEIN-RELATED"/>
    <property type="match status" value="1"/>
</dbReference>
<accession>X0XEJ4</accession>
<evidence type="ECO:0000313" key="2">
    <source>
        <dbReference type="EMBL" id="GAG33832.1"/>
    </source>
</evidence>
<dbReference type="EMBL" id="BARS01042901">
    <property type="protein sequence ID" value="GAG33832.1"/>
    <property type="molecule type" value="Genomic_DNA"/>
</dbReference>
<feature type="non-terminal residue" evidence="2">
    <location>
        <position position="1"/>
    </location>
</feature>
<dbReference type="SUPFAM" id="SSF54001">
    <property type="entry name" value="Cysteine proteinases"/>
    <property type="match status" value="1"/>
</dbReference>